<dbReference type="Gene3D" id="3.30.420.40">
    <property type="match status" value="2"/>
</dbReference>
<evidence type="ECO:0000313" key="12">
    <source>
        <dbReference type="Proteomes" id="UP000295063"/>
    </source>
</evidence>
<evidence type="ECO:0000256" key="7">
    <source>
        <dbReference type="ARBA" id="ARBA00022840"/>
    </source>
</evidence>
<evidence type="ECO:0000256" key="2">
    <source>
        <dbReference type="ARBA" id="ARBA00008748"/>
    </source>
</evidence>
<accession>A0A4R1Q4Y9</accession>
<comment type="caution">
    <text evidence="11">The sequence shown here is derived from an EMBL/GenBank/DDBJ whole genome shotgun (WGS) entry which is preliminary data.</text>
</comment>
<evidence type="ECO:0000256" key="3">
    <source>
        <dbReference type="ARBA" id="ARBA00022490"/>
    </source>
</evidence>
<dbReference type="AlphaFoldDB" id="A0A4R1Q4Y9"/>
<dbReference type="EMBL" id="SLUI01000001">
    <property type="protein sequence ID" value="TCL40092.1"/>
    <property type="molecule type" value="Genomic_DNA"/>
</dbReference>
<keyword evidence="4 9" id="KW-0808">Transferase</keyword>
<dbReference type="GO" id="GO:0005524">
    <property type="term" value="F:ATP binding"/>
    <property type="evidence" value="ECO:0007669"/>
    <property type="project" value="UniProtKB-KW"/>
</dbReference>
<dbReference type="PIRSF" id="PIRSF036458">
    <property type="entry name" value="Butyrate_kin"/>
    <property type="match status" value="1"/>
</dbReference>
<keyword evidence="5 9" id="KW-0547">Nucleotide-binding</keyword>
<reference evidence="11 12" key="1">
    <citation type="submission" date="2019-03" db="EMBL/GenBank/DDBJ databases">
        <title>Genomic Encyclopedia of Type Strains, Phase IV (KMG-IV): sequencing the most valuable type-strain genomes for metagenomic binning, comparative biology and taxonomic classification.</title>
        <authorList>
            <person name="Goeker M."/>
        </authorList>
    </citation>
    <scope>NUCLEOTIDE SEQUENCE [LARGE SCALE GENOMIC DNA]</scope>
    <source>
        <strain evidence="11 12">DSM 15969</strain>
    </source>
</reference>
<dbReference type="HAMAP" id="MF_00542">
    <property type="entry name" value="Butyrate_kinase"/>
    <property type="match status" value="1"/>
</dbReference>
<dbReference type="GO" id="GO:0006083">
    <property type="term" value="P:acetate metabolic process"/>
    <property type="evidence" value="ECO:0007669"/>
    <property type="project" value="TreeGrafter"/>
</dbReference>
<dbReference type="PRINTS" id="PR00471">
    <property type="entry name" value="ACETATEKNASE"/>
</dbReference>
<dbReference type="InterPro" id="IPR000890">
    <property type="entry name" value="Aliphatic_acid_kin_short-chain"/>
</dbReference>
<keyword evidence="6 9" id="KW-0418">Kinase</keyword>
<dbReference type="PANTHER" id="PTHR21060">
    <property type="entry name" value="ACETATE KINASE"/>
    <property type="match status" value="1"/>
</dbReference>
<dbReference type="GO" id="GO:0008776">
    <property type="term" value="F:acetate kinase activity"/>
    <property type="evidence" value="ECO:0007669"/>
    <property type="project" value="TreeGrafter"/>
</dbReference>
<dbReference type="NCBIfam" id="TIGR02707">
    <property type="entry name" value="butyr_kinase"/>
    <property type="match status" value="1"/>
</dbReference>
<keyword evidence="7 9" id="KW-0067">ATP-binding</keyword>
<evidence type="ECO:0000256" key="4">
    <source>
        <dbReference type="ARBA" id="ARBA00022679"/>
    </source>
</evidence>
<keyword evidence="12" id="KW-1185">Reference proteome</keyword>
<comment type="similarity">
    <text evidence="2 9 10">Belongs to the acetokinase family.</text>
</comment>
<dbReference type="SUPFAM" id="SSF53067">
    <property type="entry name" value="Actin-like ATPase domain"/>
    <property type="match status" value="2"/>
</dbReference>
<evidence type="ECO:0000256" key="1">
    <source>
        <dbReference type="ARBA" id="ARBA00004496"/>
    </source>
</evidence>
<dbReference type="InterPro" id="IPR043129">
    <property type="entry name" value="ATPase_NBD"/>
</dbReference>
<proteinExistence type="inferred from homology"/>
<dbReference type="GO" id="GO:0005737">
    <property type="term" value="C:cytoplasm"/>
    <property type="evidence" value="ECO:0007669"/>
    <property type="project" value="UniProtKB-SubCell"/>
</dbReference>
<sequence>MANEYAVLAINPGSTSTKIAVYKNESCQFETTIRHTNEELQNFARINDQYEFRLELIEQTLAQHSIAVKELSAVVGRGGPLKALDSGTYIVNEMMCEDLRIGIQTEHASNLGGLLARAIADQAGVAAFIVDPVSVDELQPLARISGLPQIKRRSLFHALNLKSAAHRAAKELGRDYHELTLLLIHLGGGISVGVQQRGKMIDVANPNESGPFSPERAGALPTGDLIKLCYSGQYTLDEMKKLINGNAGLVAYLGSNDGREIEHRITAGDEKAALIYEAMAYQVAKEVGAMAAVVNGKADAIVLTGGLAHSRLLVDWITKRVQFIAGVLVYPGEDELRALVEGTLRVLRGEEPAKLYQ</sequence>
<evidence type="ECO:0000313" key="11">
    <source>
        <dbReference type="EMBL" id="TCL40092.1"/>
    </source>
</evidence>
<dbReference type="PROSITE" id="PS01076">
    <property type="entry name" value="ACETATE_KINASE_2"/>
    <property type="match status" value="1"/>
</dbReference>
<dbReference type="PROSITE" id="PS01075">
    <property type="entry name" value="ACETATE_KINASE_1"/>
    <property type="match status" value="1"/>
</dbReference>
<evidence type="ECO:0000256" key="9">
    <source>
        <dbReference type="HAMAP-Rule" id="MF_00542"/>
    </source>
</evidence>
<comment type="catalytic activity">
    <reaction evidence="8 9">
        <text>butanoate + ATP = butanoyl phosphate + ADP</text>
        <dbReference type="Rhea" id="RHEA:13585"/>
        <dbReference type="ChEBI" id="CHEBI:17968"/>
        <dbReference type="ChEBI" id="CHEBI:30616"/>
        <dbReference type="ChEBI" id="CHEBI:58079"/>
        <dbReference type="ChEBI" id="CHEBI:456216"/>
        <dbReference type="EC" id="2.7.2.7"/>
    </reaction>
</comment>
<dbReference type="RefSeq" id="WP_132074442.1">
    <property type="nucleotide sequence ID" value="NZ_SLUI01000001.1"/>
</dbReference>
<gene>
    <name evidence="9" type="primary">buk</name>
    <name evidence="11" type="ORF">EV210_101293</name>
</gene>
<evidence type="ECO:0000256" key="8">
    <source>
        <dbReference type="ARBA" id="ARBA00048596"/>
    </source>
</evidence>
<dbReference type="NCBIfam" id="NF002834">
    <property type="entry name" value="PRK03011.1-5"/>
    <property type="match status" value="1"/>
</dbReference>
<dbReference type="InterPro" id="IPR011245">
    <property type="entry name" value="Butyrate_kin"/>
</dbReference>
<name>A0A4R1Q4Y9_9FIRM</name>
<evidence type="ECO:0000256" key="6">
    <source>
        <dbReference type="ARBA" id="ARBA00022777"/>
    </source>
</evidence>
<evidence type="ECO:0000256" key="5">
    <source>
        <dbReference type="ARBA" id="ARBA00022741"/>
    </source>
</evidence>
<dbReference type="PANTHER" id="PTHR21060:SF3">
    <property type="entry name" value="BUTYRATE KINASE 2-RELATED"/>
    <property type="match status" value="1"/>
</dbReference>
<protein>
    <recommendedName>
        <fullName evidence="9">Probable butyrate kinase</fullName>
        <shortName evidence="9">BK</shortName>
        <ecNumber evidence="9">2.7.2.7</ecNumber>
    </recommendedName>
    <alternativeName>
        <fullName evidence="9">Branched-chain carboxylic acid kinase</fullName>
    </alternativeName>
</protein>
<keyword evidence="3 9" id="KW-0963">Cytoplasm</keyword>
<dbReference type="CDD" id="cd24011">
    <property type="entry name" value="ASKHA_NBD_BK"/>
    <property type="match status" value="1"/>
</dbReference>
<dbReference type="OrthoDB" id="9771859at2"/>
<dbReference type="Proteomes" id="UP000295063">
    <property type="component" value="Unassembled WGS sequence"/>
</dbReference>
<evidence type="ECO:0000256" key="10">
    <source>
        <dbReference type="RuleBase" id="RU003835"/>
    </source>
</evidence>
<organism evidence="11 12">
    <name type="scientific">Anaerospora hongkongensis</name>
    <dbReference type="NCBI Taxonomy" id="244830"/>
    <lineage>
        <taxon>Bacteria</taxon>
        <taxon>Bacillati</taxon>
        <taxon>Bacillota</taxon>
        <taxon>Negativicutes</taxon>
        <taxon>Selenomonadales</taxon>
        <taxon>Sporomusaceae</taxon>
        <taxon>Anaerospora</taxon>
    </lineage>
</organism>
<comment type="subcellular location">
    <subcellularLocation>
        <location evidence="1 9">Cytoplasm</location>
    </subcellularLocation>
</comment>
<dbReference type="EC" id="2.7.2.7" evidence="9"/>
<dbReference type="InterPro" id="IPR023865">
    <property type="entry name" value="Aliphatic_acid_kinase_CS"/>
</dbReference>
<dbReference type="Pfam" id="PF00871">
    <property type="entry name" value="Acetate_kinase"/>
    <property type="match status" value="1"/>
</dbReference>
<dbReference type="GO" id="GO:0047761">
    <property type="term" value="F:butyrate kinase activity"/>
    <property type="evidence" value="ECO:0007669"/>
    <property type="project" value="UniProtKB-UniRule"/>
</dbReference>